<sequence>MGRFPDLDADEHRLPEGMQRVGYDADTECYTFRDAAGKFFESARGSRYGDLRPATSAVPQATHDTPPEDIEQRNQAIDQSNREAVRAMLPFALLVFVFLLVVLRVVNGGFGFWGGSDMSLAGHAAAQADICHAGSRRLQVEKGDTCWAIAEGCSLTVDELLRIRGNDEVNCDELPVGQGICVPR</sequence>
<dbReference type="InterPro" id="IPR036779">
    <property type="entry name" value="LysM_dom_sf"/>
</dbReference>
<dbReference type="AlphaFoldDB" id="A0A6A5QX29"/>
<reference evidence="4" key="1">
    <citation type="journal article" date="2020" name="Stud. Mycol.">
        <title>101 Dothideomycetes genomes: a test case for predicting lifestyles and emergence of pathogens.</title>
        <authorList>
            <person name="Haridas S."/>
            <person name="Albert R."/>
            <person name="Binder M."/>
            <person name="Bloem J."/>
            <person name="Labutti K."/>
            <person name="Salamov A."/>
            <person name="Andreopoulos B."/>
            <person name="Baker S."/>
            <person name="Barry K."/>
            <person name="Bills G."/>
            <person name="Bluhm B."/>
            <person name="Cannon C."/>
            <person name="Castanera R."/>
            <person name="Culley D."/>
            <person name="Daum C."/>
            <person name="Ezra D."/>
            <person name="Gonzalez J."/>
            <person name="Henrissat B."/>
            <person name="Kuo A."/>
            <person name="Liang C."/>
            <person name="Lipzen A."/>
            <person name="Lutzoni F."/>
            <person name="Magnuson J."/>
            <person name="Mondo S."/>
            <person name="Nolan M."/>
            <person name="Ohm R."/>
            <person name="Pangilinan J."/>
            <person name="Park H.-J."/>
            <person name="Ramirez L."/>
            <person name="Alfaro M."/>
            <person name="Sun H."/>
            <person name="Tritt A."/>
            <person name="Yoshinaga Y."/>
            <person name="Zwiers L.-H."/>
            <person name="Turgeon B."/>
            <person name="Goodwin S."/>
            <person name="Spatafora J."/>
            <person name="Crous P."/>
            <person name="Grigoriev I."/>
        </authorList>
    </citation>
    <scope>NUCLEOTIDE SEQUENCE</scope>
    <source>
        <strain evidence="4">HMLAC05119</strain>
    </source>
</reference>
<dbReference type="SMART" id="SM00257">
    <property type="entry name" value="LysM"/>
    <property type="match status" value="1"/>
</dbReference>
<keyword evidence="2" id="KW-0472">Membrane</keyword>
<keyword evidence="2" id="KW-1133">Transmembrane helix</keyword>
<evidence type="ECO:0000256" key="2">
    <source>
        <dbReference type="SAM" id="Phobius"/>
    </source>
</evidence>
<dbReference type="Proteomes" id="UP000800096">
    <property type="component" value="Unassembled WGS sequence"/>
</dbReference>
<dbReference type="EMBL" id="ML979133">
    <property type="protein sequence ID" value="KAF1919174.1"/>
    <property type="molecule type" value="Genomic_DNA"/>
</dbReference>
<evidence type="ECO:0000259" key="3">
    <source>
        <dbReference type="PROSITE" id="PS51782"/>
    </source>
</evidence>
<dbReference type="Pfam" id="PF01476">
    <property type="entry name" value="LysM"/>
    <property type="match status" value="1"/>
</dbReference>
<dbReference type="PROSITE" id="PS51782">
    <property type="entry name" value="LYSM"/>
    <property type="match status" value="1"/>
</dbReference>
<protein>
    <recommendedName>
        <fullName evidence="3">LysM domain-containing protein</fullName>
    </recommendedName>
</protein>
<dbReference type="OrthoDB" id="2107166at2759"/>
<feature type="region of interest" description="Disordered" evidence="1">
    <location>
        <begin position="50"/>
        <end position="70"/>
    </location>
</feature>
<name>A0A6A5QX29_AMPQU</name>
<gene>
    <name evidence="4" type="ORF">BDU57DRAFT_512115</name>
</gene>
<evidence type="ECO:0000256" key="1">
    <source>
        <dbReference type="SAM" id="MobiDB-lite"/>
    </source>
</evidence>
<organism evidence="4 5">
    <name type="scientific">Ampelomyces quisqualis</name>
    <name type="common">Powdery mildew agent</name>
    <dbReference type="NCBI Taxonomy" id="50730"/>
    <lineage>
        <taxon>Eukaryota</taxon>
        <taxon>Fungi</taxon>
        <taxon>Dikarya</taxon>
        <taxon>Ascomycota</taxon>
        <taxon>Pezizomycotina</taxon>
        <taxon>Dothideomycetes</taxon>
        <taxon>Pleosporomycetidae</taxon>
        <taxon>Pleosporales</taxon>
        <taxon>Pleosporineae</taxon>
        <taxon>Phaeosphaeriaceae</taxon>
        <taxon>Ampelomyces</taxon>
    </lineage>
</organism>
<dbReference type="Gene3D" id="3.10.350.10">
    <property type="entry name" value="LysM domain"/>
    <property type="match status" value="1"/>
</dbReference>
<evidence type="ECO:0000313" key="4">
    <source>
        <dbReference type="EMBL" id="KAF1919174.1"/>
    </source>
</evidence>
<dbReference type="CDD" id="cd00118">
    <property type="entry name" value="LysM"/>
    <property type="match status" value="1"/>
</dbReference>
<accession>A0A6A5QX29</accession>
<evidence type="ECO:0000313" key="5">
    <source>
        <dbReference type="Proteomes" id="UP000800096"/>
    </source>
</evidence>
<keyword evidence="2" id="KW-0812">Transmembrane</keyword>
<dbReference type="InterPro" id="IPR018392">
    <property type="entry name" value="LysM"/>
</dbReference>
<dbReference type="SUPFAM" id="SSF54106">
    <property type="entry name" value="LysM domain"/>
    <property type="match status" value="1"/>
</dbReference>
<feature type="domain" description="LysM" evidence="3">
    <location>
        <begin position="136"/>
        <end position="182"/>
    </location>
</feature>
<keyword evidence="5" id="KW-1185">Reference proteome</keyword>
<proteinExistence type="predicted"/>
<feature type="transmembrane region" description="Helical" evidence="2">
    <location>
        <begin position="87"/>
        <end position="106"/>
    </location>
</feature>